<dbReference type="InterPro" id="IPR010662">
    <property type="entry name" value="RBBP9/YdeN"/>
</dbReference>
<dbReference type="GO" id="GO:0016787">
    <property type="term" value="F:hydrolase activity"/>
    <property type="evidence" value="ECO:0007669"/>
    <property type="project" value="UniProtKB-KW"/>
</dbReference>
<keyword evidence="1" id="KW-0378">Hydrolase</keyword>
<comment type="caution">
    <text evidence="1">The sequence shown here is derived from an EMBL/GenBank/DDBJ whole genome shotgun (WGS) entry which is preliminary data.</text>
</comment>
<dbReference type="Proteomes" id="UP000466586">
    <property type="component" value="Unassembled WGS sequence"/>
</dbReference>
<dbReference type="Pfam" id="PF06821">
    <property type="entry name" value="Ser_hydrolase"/>
    <property type="match status" value="1"/>
</dbReference>
<sequence length="186" mass="20883">MATKRNKKTKVFFAHSGGPQYGPGKGSYDLVNYLKSKLPEGFQVLFPVIEKPNSPTYGRFKEMYKSIFAKINEPVILIGHSLGGSTLLKYLSEEKPGVAVLGLFLVSTPYWKSNMKEFQLKENFQVSLKGISKVFLYHSTNDTVVPVEHLEFYENAFQTAVVRKLQGAEHTFSNGLPELVSDIKSL</sequence>
<proteinExistence type="predicted"/>
<gene>
    <name evidence="1" type="ORF">GS399_04000</name>
</gene>
<dbReference type="PANTHER" id="PTHR15394">
    <property type="entry name" value="SERINE HYDROLASE RBBP9"/>
    <property type="match status" value="1"/>
</dbReference>
<name>A0A7K1Y6S8_9SPHI</name>
<dbReference type="AlphaFoldDB" id="A0A7K1Y6S8"/>
<accession>A0A7K1Y6S8</accession>
<reference evidence="1 2" key="1">
    <citation type="submission" date="2019-11" db="EMBL/GenBank/DDBJ databases">
        <title>Pedobacter sp. HMF7647 Genome sequencing and assembly.</title>
        <authorList>
            <person name="Kang H."/>
            <person name="Kim H."/>
            <person name="Joh K."/>
        </authorList>
    </citation>
    <scope>NUCLEOTIDE SEQUENCE [LARGE SCALE GENOMIC DNA]</scope>
    <source>
        <strain evidence="1 2">HMF7647</strain>
    </source>
</reference>
<dbReference type="PANTHER" id="PTHR15394:SF3">
    <property type="entry name" value="SERINE HYDROLASE RBBP9"/>
    <property type="match status" value="1"/>
</dbReference>
<dbReference type="EMBL" id="WVHT01000002">
    <property type="protein sequence ID" value="MXV50121.1"/>
    <property type="molecule type" value="Genomic_DNA"/>
</dbReference>
<dbReference type="RefSeq" id="WP_160843307.1">
    <property type="nucleotide sequence ID" value="NZ_WVHT01000002.1"/>
</dbReference>
<organism evidence="1 2">
    <name type="scientific">Hufsiella arboris</name>
    <dbReference type="NCBI Taxonomy" id="2695275"/>
    <lineage>
        <taxon>Bacteria</taxon>
        <taxon>Pseudomonadati</taxon>
        <taxon>Bacteroidota</taxon>
        <taxon>Sphingobacteriia</taxon>
        <taxon>Sphingobacteriales</taxon>
        <taxon>Sphingobacteriaceae</taxon>
        <taxon>Hufsiella</taxon>
    </lineage>
</organism>
<keyword evidence="2" id="KW-1185">Reference proteome</keyword>
<dbReference type="SUPFAM" id="SSF53474">
    <property type="entry name" value="alpha/beta-Hydrolases"/>
    <property type="match status" value="1"/>
</dbReference>
<dbReference type="Gene3D" id="3.40.50.1820">
    <property type="entry name" value="alpha/beta hydrolase"/>
    <property type="match status" value="1"/>
</dbReference>
<evidence type="ECO:0000313" key="2">
    <source>
        <dbReference type="Proteomes" id="UP000466586"/>
    </source>
</evidence>
<protein>
    <submittedName>
        <fullName evidence="1">Serine hydrolase family protein</fullName>
    </submittedName>
</protein>
<dbReference type="InterPro" id="IPR029058">
    <property type="entry name" value="AB_hydrolase_fold"/>
</dbReference>
<evidence type="ECO:0000313" key="1">
    <source>
        <dbReference type="EMBL" id="MXV50121.1"/>
    </source>
</evidence>